<dbReference type="Pfam" id="PF07100">
    <property type="entry name" value="ASRT"/>
    <property type="match status" value="1"/>
</dbReference>
<organism evidence="1">
    <name type="scientific">uncultured spirochete</name>
    <dbReference type="NCBI Taxonomy" id="156406"/>
    <lineage>
        <taxon>Bacteria</taxon>
        <taxon>Pseudomonadati</taxon>
        <taxon>Spirochaetota</taxon>
        <taxon>Spirochaetia</taxon>
        <taxon>Spirochaetales</taxon>
        <taxon>environmental samples</taxon>
    </lineage>
</organism>
<gene>
    <name evidence="1" type="ORF">SPIRO4BDMA_40657</name>
</gene>
<proteinExistence type="predicted"/>
<reference evidence="1" key="1">
    <citation type="submission" date="2017-02" db="EMBL/GenBank/DDBJ databases">
        <authorList>
            <person name="Regsiter A."/>
            <person name="William W."/>
        </authorList>
    </citation>
    <scope>NUCLEOTIDE SEQUENCE</scope>
    <source>
        <strain evidence="1">BdmA 4</strain>
    </source>
</reference>
<name>A0A3P3XP95_9SPIR</name>
<dbReference type="EMBL" id="FWDO01000004">
    <property type="protein sequence ID" value="SLM18085.1"/>
    <property type="molecule type" value="Genomic_DNA"/>
</dbReference>
<protein>
    <recommendedName>
        <fullName evidence="2">Sensory rhodopsin transducer</fullName>
    </recommendedName>
</protein>
<accession>A0A3P3XP95</accession>
<dbReference type="InterPro" id="IPR036698">
    <property type="entry name" value="TM1070-like_sf"/>
</dbReference>
<sequence length="125" mass="14267">MTEQQRDMGRNQWVYPDLELPPPGDFPLKGHESLIILNMNAADASVALTLYFTDREPVVLAPLKIPARRVRCLRMDKVDDIGIQIPRETQYALRLNSDLPVVAQYGRLDTRQQNMAFYTVMGYSG</sequence>
<dbReference type="InterPro" id="IPR009794">
    <property type="entry name" value="ASRT"/>
</dbReference>
<evidence type="ECO:0000313" key="1">
    <source>
        <dbReference type="EMBL" id="SLM18085.1"/>
    </source>
</evidence>
<dbReference type="SUPFAM" id="SSF89232">
    <property type="entry name" value="Hypothetical protein TM1070"/>
    <property type="match status" value="1"/>
</dbReference>
<evidence type="ECO:0008006" key="2">
    <source>
        <dbReference type="Google" id="ProtNLM"/>
    </source>
</evidence>
<dbReference type="Gene3D" id="2.60.290.11">
    <property type="entry name" value="TM1070-like"/>
    <property type="match status" value="1"/>
</dbReference>
<dbReference type="AlphaFoldDB" id="A0A3P3XP95"/>